<organism evidence="1">
    <name type="scientific">uncultured bacterium A1Q1_fos_2140</name>
    <dbReference type="NCBI Taxonomy" id="1256565"/>
    <lineage>
        <taxon>Bacteria</taxon>
        <taxon>environmental samples</taxon>
    </lineage>
</organism>
<dbReference type="EMBL" id="JX649885">
    <property type="protein sequence ID" value="AGC71850.1"/>
    <property type="molecule type" value="Genomic_DNA"/>
</dbReference>
<accession>L7W086</accession>
<reference evidence="1" key="1">
    <citation type="submission" date="2012-09" db="EMBL/GenBank/DDBJ databases">
        <title>Metagenomic Characterization of a Microbial Community in Wastewater Detects High Levels of Antibiotic Resistance.</title>
        <authorList>
            <person name="Abrams M."/>
            <person name="Caldwell A."/>
            <person name="Vandaei E."/>
            <person name="Lee W."/>
            <person name="Perrott J."/>
            <person name="Khan S.Y."/>
            <person name="Ta J."/>
            <person name="Romero D."/>
            <person name="Nguyen V."/>
            <person name="Pourmand N."/>
            <person name="Ouverney C.C."/>
        </authorList>
    </citation>
    <scope>NUCLEOTIDE SEQUENCE</scope>
</reference>
<evidence type="ECO:0000313" key="1">
    <source>
        <dbReference type="EMBL" id="AGC71850.1"/>
    </source>
</evidence>
<protein>
    <submittedName>
        <fullName evidence="1">Uncharacterized protein</fullName>
    </submittedName>
</protein>
<sequence>MFACTALKTQDFLRIICTNFKFHGIISLKHTQGYTSMQKPQENRPKITPGLFYSYVFEGIKTDPRMQPGKIDQRKEKNRAYFPFLKNKPELARNFRAILRQLNAESLEKELFEDCEDRLKPPNLCYQFPDEAAILREFEKLNAHYGFFSSLDTKLSARLLKLFRACKLIADYIECNNGPENDLAFLHAYKIAVITEGTEPFKLLKRLMASQESNKPLHDLLIQDFPSNTPPLQDMKGWRAFIEKYSQKGLEIFQIASEIEAITEGKAPGDMPEATRIASRISYPRYEENPELALICRKYRVREKHFNRCLELEKTAKSRDRLPEVLVDGKEAGYPGYFIVKLPFNDPRKYVLGHITNCCQSIGGHSEACVVDIATLETSGVYVLLKGKGSYPPMLDKAIDYRHFSIVGQGYAWLSKNHNLVLDSWENLRPETDDAVITALMPILGKQLTSQDGEHENLYALIIGTGGKTPEALKQLPEIHPEVMAAGFQYLDSKKQRLLYLNKTRYENILSPLYAQWNALALKPEISGEAFFSFEQYGLLRRDLVREMIRYFLDDRFFGIFLEYQDLHKNHWRNLNFEHFFETAKILDARGLLSARSFRFILNKSMGLCSGKLGEILQFLDKNKLLCEDTLALINEASDIGDKRFLHFLTDCHKGLISLTQENLLNFENCSLFFRCAIHQKNTGNVAAILTFLRKSNLINPANSNKITRLFDRTASGTNVPLVLESLEYLFGQKLLTDAHFMRLLQLEQGINMAYAAELLLILETVQMPVDACFDEILKTPNLFDVLTSFKKYLFLLNSENYRFFLNKDRRAALDRFNGSARCGRPFKREEMFSLSREIPKNNDAILALMILHDKDNDTLREQNPAAVWRIHTLLHKMPCAILKDWKDTKTLFCKLLSRESWLQSLELLAAINPLYITRTLLENQHFPSIVKGMGILHLTQGLNEKRMNELLQEGEKAEYYAEALLFVERLPPEIHQKYKEFLLAHPEYTEKMIQAATILKSDFASLNICFHLMDKADCIAEGLMHIQSRLSAEKYQALIACPWIADLGILFQKQHCYFLDEILTLNPCSHASLQLCLRHRESPEIIAQGLIALNHHLSAKQYADLLASPHAAELALEFPSAMETSPHLRNTLFQPNPFEQKIDAQIEKIRKEGGFQAGSLFLWKDKTSCYPGKWMVLEMLKACINRRISKEAFQLVLNLNPQYNNGWHSETAELVNAGLQLLDNPAAGMFFGNTQR</sequence>
<name>L7W086_9BACT</name>
<dbReference type="AlphaFoldDB" id="L7W086"/>
<proteinExistence type="predicted"/>